<dbReference type="RefSeq" id="WP_069624145.1">
    <property type="nucleotide sequence ID" value="NZ_LPWD01000256.1"/>
</dbReference>
<evidence type="ECO:0000313" key="2">
    <source>
        <dbReference type="Proteomes" id="UP000095042"/>
    </source>
</evidence>
<sequence>MKPVIRKAAPILLATVALLGLFMVTPSQEVEASPFDTLLGTWRGSGQVQLNSGMERLTCNAYYTGGGSQLGMAIRCKSDSSNVEIRSKLSLSGTRITGNWEERTYNASGSASGTAKPGRISITVSGSIRGSMVVNYSSSRQSVSIATSGSPLQRVSINLTRS</sequence>
<evidence type="ECO:0008006" key="3">
    <source>
        <dbReference type="Google" id="ProtNLM"/>
    </source>
</evidence>
<organism evidence="1 2">
    <name type="scientific">Methyloceanibacter marginalis</name>
    <dbReference type="NCBI Taxonomy" id="1774971"/>
    <lineage>
        <taxon>Bacteria</taxon>
        <taxon>Pseudomonadati</taxon>
        <taxon>Pseudomonadota</taxon>
        <taxon>Alphaproteobacteria</taxon>
        <taxon>Hyphomicrobiales</taxon>
        <taxon>Hyphomicrobiaceae</taxon>
        <taxon>Methyloceanibacter</taxon>
    </lineage>
</organism>
<accession>A0A1E3WC80</accession>
<gene>
    <name evidence="1" type="ORF">AUC71_14180</name>
</gene>
<reference evidence="1 2" key="1">
    <citation type="journal article" date="2016" name="Environ. Microbiol.">
        <title>New Methyloceanibacter diversity from North Sea sediments includes methanotroph containing solely the soluble methane monooxygenase.</title>
        <authorList>
            <person name="Vekeman B."/>
            <person name="Kerckhof F.M."/>
            <person name="Cremers G."/>
            <person name="de Vos P."/>
            <person name="Vandamme P."/>
            <person name="Boon N."/>
            <person name="Op den Camp H.J."/>
            <person name="Heylen K."/>
        </authorList>
    </citation>
    <scope>NUCLEOTIDE SEQUENCE [LARGE SCALE GENOMIC DNA]</scope>
    <source>
        <strain evidence="1 2">R-67177</strain>
    </source>
</reference>
<proteinExistence type="predicted"/>
<dbReference type="OrthoDB" id="7933091at2"/>
<dbReference type="EMBL" id="LPWD01000256">
    <property type="protein sequence ID" value="ODS02667.1"/>
    <property type="molecule type" value="Genomic_DNA"/>
</dbReference>
<evidence type="ECO:0000313" key="1">
    <source>
        <dbReference type="EMBL" id="ODS02667.1"/>
    </source>
</evidence>
<keyword evidence="2" id="KW-1185">Reference proteome</keyword>
<dbReference type="Proteomes" id="UP000095042">
    <property type="component" value="Unassembled WGS sequence"/>
</dbReference>
<comment type="caution">
    <text evidence="1">The sequence shown here is derived from an EMBL/GenBank/DDBJ whole genome shotgun (WGS) entry which is preliminary data.</text>
</comment>
<protein>
    <recommendedName>
        <fullName evidence="3">Lipocalin-like domain-containing protein</fullName>
    </recommendedName>
</protein>
<dbReference type="AlphaFoldDB" id="A0A1E3WC80"/>
<name>A0A1E3WC80_9HYPH</name>